<dbReference type="InterPro" id="IPR011042">
    <property type="entry name" value="6-blade_b-propeller_TolB-like"/>
</dbReference>
<dbReference type="EMBL" id="JAIWYP010000006">
    <property type="protein sequence ID" value="KAH3807834.1"/>
    <property type="molecule type" value="Genomic_DNA"/>
</dbReference>
<dbReference type="AlphaFoldDB" id="A0A9D4FZ77"/>
<dbReference type="Gene3D" id="2.120.10.30">
    <property type="entry name" value="TolB, C-terminal domain"/>
    <property type="match status" value="1"/>
</dbReference>
<sequence>MVMRKRMMTLVMMTMRRRMPMIMNLFLLKIYLLTIIVILIIIIVIIQGCISSQSRPVILELLVSVDLPETPDDEEEPLLSGLDFLPDGRLVAVDNKNKKMIILNERLQRVGTPYKFKTNPRDVLYLPHNELAVTRGGNNVSFLSVISDNVTRLKREINTPFDAYYICCKSPSNMVVSTFNDSRPVRMITVDCVESEFDQVKFPKNTYKKGESSCTYVQSKNTLVLTDRLAHTVFIYDTFKGTSRAVTGETIKEPRGACVGPGETVLVCSKKKNSIVHLTVDGAILGTYPVDMELPYSICVSKDGTRLAVSNVFVGNRKLQLYKISPAHS</sequence>
<comment type="caution">
    <text evidence="1">The sequence shown here is derived from an EMBL/GenBank/DDBJ whole genome shotgun (WGS) entry which is preliminary data.</text>
</comment>
<keyword evidence="2" id="KW-1185">Reference proteome</keyword>
<protein>
    <submittedName>
        <fullName evidence="1">Uncharacterized protein</fullName>
    </submittedName>
</protein>
<proteinExistence type="predicted"/>
<dbReference type="SUPFAM" id="SSF101898">
    <property type="entry name" value="NHL repeat"/>
    <property type="match status" value="1"/>
</dbReference>
<gene>
    <name evidence="1" type="ORF">DPMN_136182</name>
</gene>
<dbReference type="Proteomes" id="UP000828390">
    <property type="component" value="Unassembled WGS sequence"/>
</dbReference>
<evidence type="ECO:0000313" key="1">
    <source>
        <dbReference type="EMBL" id="KAH3807834.1"/>
    </source>
</evidence>
<reference evidence="1" key="2">
    <citation type="submission" date="2020-11" db="EMBL/GenBank/DDBJ databases">
        <authorList>
            <person name="McCartney M.A."/>
            <person name="Auch B."/>
            <person name="Kono T."/>
            <person name="Mallez S."/>
            <person name="Becker A."/>
            <person name="Gohl D.M."/>
            <person name="Silverstein K.A.T."/>
            <person name="Koren S."/>
            <person name="Bechman K.B."/>
            <person name="Herman A."/>
            <person name="Abrahante J.E."/>
            <person name="Garbe J."/>
        </authorList>
    </citation>
    <scope>NUCLEOTIDE SEQUENCE</scope>
    <source>
        <strain evidence="1">Duluth1</strain>
        <tissue evidence="1">Whole animal</tissue>
    </source>
</reference>
<name>A0A9D4FZ77_DREPO</name>
<evidence type="ECO:0000313" key="2">
    <source>
        <dbReference type="Proteomes" id="UP000828390"/>
    </source>
</evidence>
<accession>A0A9D4FZ77</accession>
<organism evidence="1 2">
    <name type="scientific">Dreissena polymorpha</name>
    <name type="common">Zebra mussel</name>
    <name type="synonym">Mytilus polymorpha</name>
    <dbReference type="NCBI Taxonomy" id="45954"/>
    <lineage>
        <taxon>Eukaryota</taxon>
        <taxon>Metazoa</taxon>
        <taxon>Spiralia</taxon>
        <taxon>Lophotrochozoa</taxon>
        <taxon>Mollusca</taxon>
        <taxon>Bivalvia</taxon>
        <taxon>Autobranchia</taxon>
        <taxon>Heteroconchia</taxon>
        <taxon>Euheterodonta</taxon>
        <taxon>Imparidentia</taxon>
        <taxon>Neoheterodontei</taxon>
        <taxon>Myida</taxon>
        <taxon>Dreissenoidea</taxon>
        <taxon>Dreissenidae</taxon>
        <taxon>Dreissena</taxon>
    </lineage>
</organism>
<reference evidence="1" key="1">
    <citation type="journal article" date="2019" name="bioRxiv">
        <title>The Genome of the Zebra Mussel, Dreissena polymorpha: A Resource for Invasive Species Research.</title>
        <authorList>
            <person name="McCartney M.A."/>
            <person name="Auch B."/>
            <person name="Kono T."/>
            <person name="Mallez S."/>
            <person name="Zhang Y."/>
            <person name="Obille A."/>
            <person name="Becker A."/>
            <person name="Abrahante J.E."/>
            <person name="Garbe J."/>
            <person name="Badalamenti J.P."/>
            <person name="Herman A."/>
            <person name="Mangelson H."/>
            <person name="Liachko I."/>
            <person name="Sullivan S."/>
            <person name="Sone E.D."/>
            <person name="Koren S."/>
            <person name="Silverstein K.A.T."/>
            <person name="Beckman K.B."/>
            <person name="Gohl D.M."/>
        </authorList>
    </citation>
    <scope>NUCLEOTIDE SEQUENCE</scope>
    <source>
        <strain evidence="1">Duluth1</strain>
        <tissue evidence="1">Whole animal</tissue>
    </source>
</reference>